<reference evidence="7 8" key="2">
    <citation type="journal article" date="2012" name="PLoS Pathog.">
        <title>Diverse lifestyles and strategies of plant pathogenesis encoded in the genomes of eighteen Dothideomycetes fungi.</title>
        <authorList>
            <person name="Ohm R.A."/>
            <person name="Feau N."/>
            <person name="Henrissat B."/>
            <person name="Schoch C.L."/>
            <person name="Horwitz B.A."/>
            <person name="Barry K.W."/>
            <person name="Condon B.J."/>
            <person name="Copeland A.C."/>
            <person name="Dhillon B."/>
            <person name="Glaser F."/>
            <person name="Hesse C.N."/>
            <person name="Kosti I."/>
            <person name="LaButti K."/>
            <person name="Lindquist E.A."/>
            <person name="Lucas S."/>
            <person name="Salamov A.A."/>
            <person name="Bradshaw R.E."/>
            <person name="Ciuffetti L."/>
            <person name="Hamelin R.C."/>
            <person name="Kema G.H.J."/>
            <person name="Lawrence C."/>
            <person name="Scott J.A."/>
            <person name="Spatafora J.W."/>
            <person name="Turgeon B.G."/>
            <person name="de Wit P.J.G.M."/>
            <person name="Zhong S."/>
            <person name="Goodwin S.B."/>
            <person name="Grigoriev I.V."/>
        </authorList>
    </citation>
    <scope>NUCLEOTIDE SEQUENCE [LARGE SCALE GENOMIC DNA]</scope>
    <source>
        <strain evidence="8">NZE10 / CBS 128990</strain>
    </source>
</reference>
<dbReference type="AlphaFoldDB" id="M2XK94"/>
<dbReference type="GO" id="GO:0022857">
    <property type="term" value="F:transmembrane transporter activity"/>
    <property type="evidence" value="ECO:0007669"/>
    <property type="project" value="TreeGrafter"/>
</dbReference>
<evidence type="ECO:0000313" key="7">
    <source>
        <dbReference type="EMBL" id="EME42907.1"/>
    </source>
</evidence>
<evidence type="ECO:0000313" key="8">
    <source>
        <dbReference type="Proteomes" id="UP000016933"/>
    </source>
</evidence>
<evidence type="ECO:0000256" key="1">
    <source>
        <dbReference type="ARBA" id="ARBA00004141"/>
    </source>
</evidence>
<evidence type="ECO:0000256" key="4">
    <source>
        <dbReference type="ARBA" id="ARBA00022989"/>
    </source>
</evidence>
<dbReference type="HOGENOM" id="CLU_2873786_0_0_1"/>
<evidence type="ECO:0008006" key="9">
    <source>
        <dbReference type="Google" id="ProtNLM"/>
    </source>
</evidence>
<dbReference type="GO" id="GO:0016020">
    <property type="term" value="C:membrane"/>
    <property type="evidence" value="ECO:0007669"/>
    <property type="project" value="UniProtKB-SubCell"/>
</dbReference>
<keyword evidence="4 6" id="KW-1133">Transmembrane helix</keyword>
<dbReference type="OrthoDB" id="2962993at2759"/>
<protein>
    <recommendedName>
        <fullName evidence="9">Major facilitator superfamily (MFS) profile domain-containing protein</fullName>
    </recommendedName>
</protein>
<dbReference type="PANTHER" id="PTHR43791">
    <property type="entry name" value="PERMEASE-RELATED"/>
    <property type="match status" value="1"/>
</dbReference>
<feature type="non-terminal residue" evidence="7">
    <location>
        <position position="1"/>
    </location>
</feature>
<dbReference type="PANTHER" id="PTHR43791:SF52">
    <property type="entry name" value="TRANSPORTER, PUTATIVE (AFU_ORTHOLOGUE AFUA_1G11820)-RELATED"/>
    <property type="match status" value="1"/>
</dbReference>
<feature type="non-terminal residue" evidence="7">
    <location>
        <position position="64"/>
    </location>
</feature>
<keyword evidence="5 6" id="KW-0472">Membrane</keyword>
<dbReference type="EMBL" id="KB446540">
    <property type="protein sequence ID" value="EME42907.1"/>
    <property type="molecule type" value="Genomic_DNA"/>
</dbReference>
<gene>
    <name evidence="7" type="ORF">DOTSEDRAFT_105261</name>
</gene>
<keyword evidence="3 6" id="KW-0812">Transmembrane</keyword>
<feature type="transmembrane region" description="Helical" evidence="6">
    <location>
        <begin position="12"/>
        <end position="32"/>
    </location>
</feature>
<evidence type="ECO:0000256" key="3">
    <source>
        <dbReference type="ARBA" id="ARBA00022692"/>
    </source>
</evidence>
<sequence length="64" mass="6810">INVRRGYKRAVAFAMTTAVGNCGALVSSNVYITEEEPVYRTGFSVGIAFSSLSIVSMTVLYAGL</sequence>
<keyword evidence="8" id="KW-1185">Reference proteome</keyword>
<comment type="subcellular location">
    <subcellularLocation>
        <location evidence="1">Membrane</location>
        <topology evidence="1">Multi-pass membrane protein</topology>
    </subcellularLocation>
</comment>
<evidence type="ECO:0000256" key="2">
    <source>
        <dbReference type="ARBA" id="ARBA00022448"/>
    </source>
</evidence>
<reference evidence="8" key="1">
    <citation type="journal article" date="2012" name="PLoS Genet.">
        <title>The genomes of the fungal plant pathogens Cladosporium fulvum and Dothistroma septosporum reveal adaptation to different hosts and lifestyles but also signatures of common ancestry.</title>
        <authorList>
            <person name="de Wit P.J.G.M."/>
            <person name="van der Burgt A."/>
            <person name="Oekmen B."/>
            <person name="Stergiopoulos I."/>
            <person name="Abd-Elsalam K.A."/>
            <person name="Aerts A.L."/>
            <person name="Bahkali A.H."/>
            <person name="Beenen H.G."/>
            <person name="Chettri P."/>
            <person name="Cox M.P."/>
            <person name="Datema E."/>
            <person name="de Vries R.P."/>
            <person name="Dhillon B."/>
            <person name="Ganley A.R."/>
            <person name="Griffiths S.A."/>
            <person name="Guo Y."/>
            <person name="Hamelin R.C."/>
            <person name="Henrissat B."/>
            <person name="Kabir M.S."/>
            <person name="Jashni M.K."/>
            <person name="Kema G."/>
            <person name="Klaubauf S."/>
            <person name="Lapidus A."/>
            <person name="Levasseur A."/>
            <person name="Lindquist E."/>
            <person name="Mehrabi R."/>
            <person name="Ohm R.A."/>
            <person name="Owen T.J."/>
            <person name="Salamov A."/>
            <person name="Schwelm A."/>
            <person name="Schijlen E."/>
            <person name="Sun H."/>
            <person name="van den Burg H.A."/>
            <person name="van Ham R.C.H.J."/>
            <person name="Zhang S."/>
            <person name="Goodwin S.B."/>
            <person name="Grigoriev I.V."/>
            <person name="Collemare J."/>
            <person name="Bradshaw R.E."/>
        </authorList>
    </citation>
    <scope>NUCLEOTIDE SEQUENCE [LARGE SCALE GENOMIC DNA]</scope>
    <source>
        <strain evidence="8">NZE10 / CBS 128990</strain>
    </source>
</reference>
<name>M2XK94_DOTSN</name>
<keyword evidence="2" id="KW-0813">Transport</keyword>
<feature type="transmembrane region" description="Helical" evidence="6">
    <location>
        <begin position="38"/>
        <end position="62"/>
    </location>
</feature>
<dbReference type="Proteomes" id="UP000016933">
    <property type="component" value="Unassembled WGS sequence"/>
</dbReference>
<organism evidence="7 8">
    <name type="scientific">Dothistroma septosporum (strain NZE10 / CBS 128990)</name>
    <name type="common">Red band needle blight fungus</name>
    <name type="synonym">Mycosphaerella pini</name>
    <dbReference type="NCBI Taxonomy" id="675120"/>
    <lineage>
        <taxon>Eukaryota</taxon>
        <taxon>Fungi</taxon>
        <taxon>Dikarya</taxon>
        <taxon>Ascomycota</taxon>
        <taxon>Pezizomycotina</taxon>
        <taxon>Dothideomycetes</taxon>
        <taxon>Dothideomycetidae</taxon>
        <taxon>Mycosphaerellales</taxon>
        <taxon>Mycosphaerellaceae</taxon>
        <taxon>Dothistroma</taxon>
    </lineage>
</organism>
<accession>M2XK94</accession>
<evidence type="ECO:0000256" key="5">
    <source>
        <dbReference type="ARBA" id="ARBA00023136"/>
    </source>
</evidence>
<proteinExistence type="predicted"/>
<evidence type="ECO:0000256" key="6">
    <source>
        <dbReference type="SAM" id="Phobius"/>
    </source>
</evidence>